<reference evidence="4" key="1">
    <citation type="journal article" date="2019" name="Int. J. Syst. Evol. Microbiol.">
        <title>The Global Catalogue of Microorganisms (GCM) 10K type strain sequencing project: providing services to taxonomists for standard genome sequencing and annotation.</title>
        <authorList>
            <consortium name="The Broad Institute Genomics Platform"/>
            <consortium name="The Broad Institute Genome Sequencing Center for Infectious Disease"/>
            <person name="Wu L."/>
            <person name="Ma J."/>
        </authorList>
    </citation>
    <scope>NUCLEOTIDE SEQUENCE [LARGE SCALE GENOMIC DNA]</scope>
    <source>
        <strain evidence="4">CCM 8896</strain>
    </source>
</reference>
<dbReference type="RefSeq" id="WP_125711902.1">
    <property type="nucleotide sequence ID" value="NZ_JBHTOP010000026.1"/>
</dbReference>
<protein>
    <submittedName>
        <fullName evidence="3">YbbR-like domain-containing protein</fullName>
    </submittedName>
</protein>
<keyword evidence="2" id="KW-1133">Transmembrane helix</keyword>
<comment type="caution">
    <text evidence="3">The sequence shown here is derived from an EMBL/GenBank/DDBJ whole genome shotgun (WGS) entry which is preliminary data.</text>
</comment>
<organism evidence="3 4">
    <name type="scientific">Agrilactobacillus yilanensis</name>
    <dbReference type="NCBI Taxonomy" id="2485997"/>
    <lineage>
        <taxon>Bacteria</taxon>
        <taxon>Bacillati</taxon>
        <taxon>Bacillota</taxon>
        <taxon>Bacilli</taxon>
        <taxon>Lactobacillales</taxon>
        <taxon>Lactobacillaceae</taxon>
        <taxon>Agrilactobacillus</taxon>
    </lineage>
</organism>
<evidence type="ECO:0000256" key="2">
    <source>
        <dbReference type="SAM" id="Phobius"/>
    </source>
</evidence>
<proteinExistence type="predicted"/>
<accession>A0ABW4J897</accession>
<feature type="compositionally biased region" description="Low complexity" evidence="1">
    <location>
        <begin position="318"/>
        <end position="359"/>
    </location>
</feature>
<dbReference type="InterPro" id="IPR053154">
    <property type="entry name" value="c-di-AMP_regulator"/>
</dbReference>
<feature type="region of interest" description="Disordered" evidence="1">
    <location>
        <begin position="315"/>
        <end position="367"/>
    </location>
</feature>
<evidence type="ECO:0000313" key="4">
    <source>
        <dbReference type="Proteomes" id="UP001597267"/>
    </source>
</evidence>
<keyword evidence="2" id="KW-0812">Transmembrane</keyword>
<gene>
    <name evidence="3" type="ORF">ACFQ5M_10705</name>
</gene>
<dbReference type="PANTHER" id="PTHR37804:SF1">
    <property type="entry name" value="CDAA REGULATORY PROTEIN CDAR"/>
    <property type="match status" value="1"/>
</dbReference>
<dbReference type="Gene3D" id="2.170.120.40">
    <property type="entry name" value="YbbR-like domain"/>
    <property type="match status" value="2"/>
</dbReference>
<dbReference type="InterPro" id="IPR012505">
    <property type="entry name" value="YbbR"/>
</dbReference>
<evidence type="ECO:0000256" key="1">
    <source>
        <dbReference type="SAM" id="MobiDB-lite"/>
    </source>
</evidence>
<dbReference type="PANTHER" id="PTHR37804">
    <property type="entry name" value="CDAA REGULATORY PROTEIN CDAR"/>
    <property type="match status" value="1"/>
</dbReference>
<dbReference type="Pfam" id="PF07949">
    <property type="entry name" value="YbbR"/>
    <property type="match status" value="3"/>
</dbReference>
<keyword evidence="2" id="KW-0472">Membrane</keyword>
<dbReference type="Gene3D" id="2.170.120.30">
    <property type="match status" value="1"/>
</dbReference>
<dbReference type="Proteomes" id="UP001597267">
    <property type="component" value="Unassembled WGS sequence"/>
</dbReference>
<dbReference type="EMBL" id="JBHTOP010000026">
    <property type="protein sequence ID" value="MFD1672571.1"/>
    <property type="molecule type" value="Genomic_DNA"/>
</dbReference>
<sequence>MNNLFNRPWVYKIISLIFAIGLFAYVNEGSLSTTRGSQENNQEQLANKKKSVKVPLEVQSDTDKYFITGYPEKVTVRLEGPSALVTTTVNTQNFKVSADLRDLSVGKHRVRLQQQGINKDLTYQISPKYITVNIQPKQTKTFPIQLEFNKDSVADGYTIGTTKMSQETVNATGSKSDIAKVDQIIASVNTENNRKTAVDQEVLLQAVDKSGKIVNVVLDPQTIHVNIPIYLPTKKLDLDFEQSGDSDSQLAYSFTSDTTSVKVSGKQDVLDKLKSLTIPVDVTGITQTTTKDINVSLKDTNLQGVDPESVRVTIKVTQSDSSSTSKSASQDNDSSQTASSSSQSSNTASKSSSSGSQSTDSDDSEAE</sequence>
<keyword evidence="4" id="KW-1185">Reference proteome</keyword>
<evidence type="ECO:0000313" key="3">
    <source>
        <dbReference type="EMBL" id="MFD1672571.1"/>
    </source>
</evidence>
<feature type="transmembrane region" description="Helical" evidence="2">
    <location>
        <begin position="9"/>
        <end position="26"/>
    </location>
</feature>
<name>A0ABW4J897_9LACO</name>